<gene>
    <name evidence="1" type="ORF">GN244_ATG17405</name>
    <name evidence="2" type="ORF">GN958_ATG18550</name>
</gene>
<dbReference type="Proteomes" id="UP000704712">
    <property type="component" value="Unassembled WGS sequence"/>
</dbReference>
<reference evidence="1" key="1">
    <citation type="submission" date="2020-04" db="EMBL/GenBank/DDBJ databases">
        <title>Hybrid Assembly of Korean Phytophthora infestans isolates.</title>
        <authorList>
            <person name="Prokchorchik M."/>
            <person name="Lee Y."/>
            <person name="Seo J."/>
            <person name="Cho J.-H."/>
            <person name="Park Y.-E."/>
            <person name="Jang D.-C."/>
            <person name="Im J.-S."/>
            <person name="Choi J.-G."/>
            <person name="Park H.-J."/>
            <person name="Lee G.-B."/>
            <person name="Lee Y.-G."/>
            <person name="Hong S.-Y."/>
            <person name="Cho K."/>
            <person name="Sohn K.H."/>
        </authorList>
    </citation>
    <scope>NUCLEOTIDE SEQUENCE</scope>
    <source>
        <strain evidence="1">KR_1_A1</strain>
        <strain evidence="2">KR_2_A2</strain>
    </source>
</reference>
<sequence length="81" mass="9904">MMRSFAYHKKDPFLQYFGSNWETCKEEWLAYLRDNMPYLNNHTNNQIKRGLGKIKQVMDQKDPINDLISTLVMLQEWYEER</sequence>
<name>A0A833RQP0_PHYIN</name>
<organism evidence="1 3">
    <name type="scientific">Phytophthora infestans</name>
    <name type="common">Potato late blight agent</name>
    <name type="synonym">Botrytis infestans</name>
    <dbReference type="NCBI Taxonomy" id="4787"/>
    <lineage>
        <taxon>Eukaryota</taxon>
        <taxon>Sar</taxon>
        <taxon>Stramenopiles</taxon>
        <taxon>Oomycota</taxon>
        <taxon>Peronosporomycetes</taxon>
        <taxon>Peronosporales</taxon>
        <taxon>Peronosporaceae</taxon>
        <taxon>Phytophthora</taxon>
    </lineage>
</organism>
<dbReference type="InterPro" id="IPR052579">
    <property type="entry name" value="Zinc_finger_SWIM"/>
</dbReference>
<dbReference type="Proteomes" id="UP000602510">
    <property type="component" value="Unassembled WGS sequence"/>
</dbReference>
<evidence type="ECO:0000313" key="2">
    <source>
        <dbReference type="EMBL" id="KAF4132267.1"/>
    </source>
</evidence>
<dbReference type="EMBL" id="WSZM01000641">
    <property type="protein sequence ID" value="KAF4030777.1"/>
    <property type="molecule type" value="Genomic_DNA"/>
</dbReference>
<evidence type="ECO:0000313" key="3">
    <source>
        <dbReference type="Proteomes" id="UP000602510"/>
    </source>
</evidence>
<accession>A0A833RQP0</accession>
<dbReference type="AlphaFoldDB" id="A0A833RQP0"/>
<dbReference type="PANTHER" id="PTHR31569">
    <property type="entry name" value="SWIM-TYPE DOMAIN-CONTAINING PROTEIN"/>
    <property type="match status" value="1"/>
</dbReference>
<evidence type="ECO:0000313" key="1">
    <source>
        <dbReference type="EMBL" id="KAF4030777.1"/>
    </source>
</evidence>
<protein>
    <submittedName>
        <fullName evidence="1">Uncharacterized protein</fullName>
    </submittedName>
</protein>
<keyword evidence="3" id="KW-1185">Reference proteome</keyword>
<comment type="caution">
    <text evidence="1">The sequence shown here is derived from an EMBL/GenBank/DDBJ whole genome shotgun (WGS) entry which is preliminary data.</text>
</comment>
<dbReference type="EMBL" id="JAACNO010002562">
    <property type="protein sequence ID" value="KAF4132267.1"/>
    <property type="molecule type" value="Genomic_DNA"/>
</dbReference>
<dbReference type="PANTHER" id="PTHR31569:SF4">
    <property type="entry name" value="SWIM-TYPE DOMAIN-CONTAINING PROTEIN"/>
    <property type="match status" value="1"/>
</dbReference>
<proteinExistence type="predicted"/>